<comment type="caution">
    <text evidence="1">The sequence shown here is derived from an EMBL/GenBank/DDBJ whole genome shotgun (WGS) entry which is preliminary data.</text>
</comment>
<organism evidence="1 2">
    <name type="scientific">Paeniroseomonas aquatica</name>
    <dbReference type="NCBI Taxonomy" id="373043"/>
    <lineage>
        <taxon>Bacteria</taxon>
        <taxon>Pseudomonadati</taxon>
        <taxon>Pseudomonadota</taxon>
        <taxon>Alphaproteobacteria</taxon>
        <taxon>Acetobacterales</taxon>
        <taxon>Acetobacteraceae</taxon>
        <taxon>Paeniroseomonas</taxon>
    </lineage>
</organism>
<sequence length="53" mass="6337">MHGRIFWTIDEVRDVVRAFAAHYNAEWLIKKNRHRSPLDMRAVWLEQTSGRAT</sequence>
<keyword evidence="2" id="KW-1185">Reference proteome</keyword>
<name>A0ABT8A663_9PROT</name>
<dbReference type="Proteomes" id="UP001529369">
    <property type="component" value="Unassembled WGS sequence"/>
</dbReference>
<gene>
    <name evidence="1" type="ORF">QWZ14_12310</name>
</gene>
<accession>A0ABT8A663</accession>
<evidence type="ECO:0000313" key="1">
    <source>
        <dbReference type="EMBL" id="MDN3565145.1"/>
    </source>
</evidence>
<proteinExistence type="predicted"/>
<protein>
    <recommendedName>
        <fullName evidence="3">Integrase catalytic domain-containing protein</fullName>
    </recommendedName>
</protein>
<dbReference type="EMBL" id="JAUFPN010000135">
    <property type="protein sequence ID" value="MDN3565145.1"/>
    <property type="molecule type" value="Genomic_DNA"/>
</dbReference>
<reference evidence="2" key="1">
    <citation type="journal article" date="2019" name="Int. J. Syst. Evol. Microbiol.">
        <title>The Global Catalogue of Microorganisms (GCM) 10K type strain sequencing project: providing services to taxonomists for standard genome sequencing and annotation.</title>
        <authorList>
            <consortium name="The Broad Institute Genomics Platform"/>
            <consortium name="The Broad Institute Genome Sequencing Center for Infectious Disease"/>
            <person name="Wu L."/>
            <person name="Ma J."/>
        </authorList>
    </citation>
    <scope>NUCLEOTIDE SEQUENCE [LARGE SCALE GENOMIC DNA]</scope>
    <source>
        <strain evidence="2">CECT 7131</strain>
    </source>
</reference>
<evidence type="ECO:0000313" key="2">
    <source>
        <dbReference type="Proteomes" id="UP001529369"/>
    </source>
</evidence>
<evidence type="ECO:0008006" key="3">
    <source>
        <dbReference type="Google" id="ProtNLM"/>
    </source>
</evidence>
<dbReference type="RefSeq" id="WP_290316965.1">
    <property type="nucleotide sequence ID" value="NZ_JAUFPN010000135.1"/>
</dbReference>